<dbReference type="EMBL" id="PVWG01000016">
    <property type="protein sequence ID" value="PSB18583.1"/>
    <property type="molecule type" value="Genomic_DNA"/>
</dbReference>
<feature type="region of interest" description="Disordered" evidence="1">
    <location>
        <begin position="218"/>
        <end position="249"/>
    </location>
</feature>
<feature type="compositionally biased region" description="Low complexity" evidence="1">
    <location>
        <begin position="234"/>
        <end position="249"/>
    </location>
</feature>
<evidence type="ECO:0000313" key="4">
    <source>
        <dbReference type="Proteomes" id="UP000238634"/>
    </source>
</evidence>
<dbReference type="AlphaFoldDB" id="A0A2T1DDQ3"/>
<dbReference type="InterPro" id="IPR010802">
    <property type="entry name" value="DUF1400"/>
</dbReference>
<keyword evidence="4" id="KW-1185">Reference proteome</keyword>
<dbReference type="STRING" id="1920490.GCA_001895925_00371"/>
<dbReference type="Pfam" id="PF07176">
    <property type="entry name" value="DUF1400"/>
    <property type="match status" value="1"/>
</dbReference>
<evidence type="ECO:0000256" key="1">
    <source>
        <dbReference type="SAM" id="MobiDB-lite"/>
    </source>
</evidence>
<evidence type="ECO:0000259" key="2">
    <source>
        <dbReference type="Pfam" id="PF07176"/>
    </source>
</evidence>
<sequence length="249" mass="27514">MFIISEDRLMVSTFPRQQPQLTPMKRLSGIKLLSSSLLLAVGASVAFSTSASAIETVTLVFNESRVSVPFSDFQNFVKTGETQRTNLQEFFAKIPNTSQATRTVLTREIAITRPFSERNFNNPIADFVLLQLNNVLTSSTVPDNLEPLRTALVASHKDDQRISMLEVIGNYPVNEVVVQLPRVERAYNRVSAFIERVQPALETAKLFLQDLVCDCPTASTKSDTKSEVGKPNQVAKDSSASSVKAVKCK</sequence>
<comment type="caution">
    <text evidence="3">The sequence shown here is derived from an EMBL/GenBank/DDBJ whole genome shotgun (WGS) entry which is preliminary data.</text>
</comment>
<protein>
    <submittedName>
        <fullName evidence="3">Alpha/beta hydrolase</fullName>
    </submittedName>
</protein>
<proteinExistence type="predicted"/>
<dbReference type="GO" id="GO:0016787">
    <property type="term" value="F:hydrolase activity"/>
    <property type="evidence" value="ECO:0007669"/>
    <property type="project" value="UniProtKB-KW"/>
</dbReference>
<evidence type="ECO:0000313" key="3">
    <source>
        <dbReference type="EMBL" id="PSB18583.1"/>
    </source>
</evidence>
<accession>A0A2T1DDQ3</accession>
<keyword evidence="3" id="KW-0378">Hydrolase</keyword>
<dbReference type="Proteomes" id="UP000238634">
    <property type="component" value="Unassembled WGS sequence"/>
</dbReference>
<dbReference type="OrthoDB" id="572480at2"/>
<name>A0A2T1DDQ3_9CYAN</name>
<feature type="domain" description="DUF1400" evidence="2">
    <location>
        <begin position="54"/>
        <end position="178"/>
    </location>
</feature>
<organism evidence="3 4">
    <name type="scientific">Phormidesmis priestleyi ULC007</name>
    <dbReference type="NCBI Taxonomy" id="1920490"/>
    <lineage>
        <taxon>Bacteria</taxon>
        <taxon>Bacillati</taxon>
        <taxon>Cyanobacteriota</taxon>
        <taxon>Cyanophyceae</taxon>
        <taxon>Leptolyngbyales</taxon>
        <taxon>Leptolyngbyaceae</taxon>
        <taxon>Phormidesmis</taxon>
    </lineage>
</organism>
<gene>
    <name evidence="3" type="ORF">C7B65_14915</name>
</gene>
<reference evidence="3 4" key="2">
    <citation type="submission" date="2018-03" db="EMBL/GenBank/DDBJ databases">
        <title>The ancient ancestry and fast evolution of plastids.</title>
        <authorList>
            <person name="Moore K.R."/>
            <person name="Magnabosco C."/>
            <person name="Momper L."/>
            <person name="Gold D.A."/>
            <person name="Bosak T."/>
            <person name="Fournier G.P."/>
        </authorList>
    </citation>
    <scope>NUCLEOTIDE SEQUENCE [LARGE SCALE GENOMIC DNA]</scope>
    <source>
        <strain evidence="3 4">ULC007</strain>
    </source>
</reference>
<reference evidence="3 4" key="1">
    <citation type="submission" date="2018-02" db="EMBL/GenBank/DDBJ databases">
        <authorList>
            <person name="Cohen D.B."/>
            <person name="Kent A.D."/>
        </authorList>
    </citation>
    <scope>NUCLEOTIDE SEQUENCE [LARGE SCALE GENOMIC DNA]</scope>
    <source>
        <strain evidence="3 4">ULC007</strain>
    </source>
</reference>